<dbReference type="Pfam" id="PF01076">
    <property type="entry name" value="Mob_Pre"/>
    <property type="match status" value="1"/>
</dbReference>
<dbReference type="STRING" id="421072.SAMN04488097_4021"/>
<evidence type="ECO:0000313" key="3">
    <source>
        <dbReference type="Proteomes" id="UP000028623"/>
    </source>
</evidence>
<dbReference type="Gene3D" id="3.30.930.30">
    <property type="match status" value="1"/>
</dbReference>
<protein>
    <recommendedName>
        <fullName evidence="4">Plasmid recombination enzyme</fullName>
    </recommendedName>
</protein>
<sequence>MSYAVYHVEKGAVSPGGIGKHIDREPGAEHTYQHADPERIHLNEHITVTPHCDKSLHIAISDRIKEGYNAKNKAGELKEIRKDAVKYTTHILTGSPDLMEKIENNSNLRKEWINANLEFIKKEFGEKNIVRFSIHRDEKTMHIHAVTVPLTNDGRLSARELLGNPKEMSQRQDRYADQMKSFGFQRGIKATGVKHEDAKTYYARIKQAQNSISQNDFKPEKNLLGVYKSESVEEMQNVLKSQKTALKSKDLEIAKLKEQQKKDSEFKIKIIESRQNVEKDLKYSLLSDEYREKMKEIKINEVGKKYGYDVKLKFHFISHSIQQKGDREINEMVTSAVKKVAEEKQLSPVDTALLMRSKEFKEVEKHLQNERERRNELDQRRGQNRGPRL</sequence>
<proteinExistence type="predicted"/>
<dbReference type="RefSeq" id="WP_034980137.1">
    <property type="nucleotide sequence ID" value="NZ_FOFI01000011.1"/>
</dbReference>
<dbReference type="GO" id="GO:0003677">
    <property type="term" value="F:DNA binding"/>
    <property type="evidence" value="ECO:0007669"/>
    <property type="project" value="InterPro"/>
</dbReference>
<organism evidence="2 3">
    <name type="scientific">Epilithonimonas lactis</name>
    <dbReference type="NCBI Taxonomy" id="421072"/>
    <lineage>
        <taxon>Bacteria</taxon>
        <taxon>Pseudomonadati</taxon>
        <taxon>Bacteroidota</taxon>
        <taxon>Flavobacteriia</taxon>
        <taxon>Flavobacteriales</taxon>
        <taxon>Weeksellaceae</taxon>
        <taxon>Chryseobacterium group</taxon>
        <taxon>Epilithonimonas</taxon>
    </lineage>
</organism>
<keyword evidence="3" id="KW-1185">Reference proteome</keyword>
<dbReference type="NCBIfam" id="NF041497">
    <property type="entry name" value="MobV"/>
    <property type="match status" value="1"/>
</dbReference>
<dbReference type="GO" id="GO:0006310">
    <property type="term" value="P:DNA recombination"/>
    <property type="evidence" value="ECO:0007669"/>
    <property type="project" value="InterPro"/>
</dbReference>
<dbReference type="OrthoDB" id="8536512at2"/>
<accession>A0A085B5Q7</accession>
<comment type="caution">
    <text evidence="2">The sequence shown here is derived from an EMBL/GenBank/DDBJ whole genome shotgun (WGS) entry which is preliminary data.</text>
</comment>
<name>A0A085B5Q7_9FLAO</name>
<evidence type="ECO:0008006" key="4">
    <source>
        <dbReference type="Google" id="ProtNLM"/>
    </source>
</evidence>
<evidence type="ECO:0000256" key="1">
    <source>
        <dbReference type="SAM" id="MobiDB-lite"/>
    </source>
</evidence>
<feature type="region of interest" description="Disordered" evidence="1">
    <location>
        <begin position="364"/>
        <end position="389"/>
    </location>
</feature>
<feature type="compositionally biased region" description="Basic and acidic residues" evidence="1">
    <location>
        <begin position="364"/>
        <end position="381"/>
    </location>
</feature>
<dbReference type="InterPro" id="IPR001668">
    <property type="entry name" value="Mob_Pre"/>
</dbReference>
<dbReference type="EMBL" id="JPLY01000017">
    <property type="protein sequence ID" value="KFC17802.1"/>
    <property type="molecule type" value="Genomic_DNA"/>
</dbReference>
<dbReference type="CDD" id="cd17242">
    <property type="entry name" value="MobM_relaxase"/>
    <property type="match status" value="1"/>
</dbReference>
<evidence type="ECO:0000313" key="2">
    <source>
        <dbReference type="EMBL" id="KFC17802.1"/>
    </source>
</evidence>
<dbReference type="AlphaFoldDB" id="A0A085B5Q7"/>
<dbReference type="eggNOG" id="COG1193">
    <property type="taxonomic scope" value="Bacteria"/>
</dbReference>
<gene>
    <name evidence="2" type="ORF">IO89_20490</name>
</gene>
<reference evidence="2 3" key="1">
    <citation type="submission" date="2014-07" db="EMBL/GenBank/DDBJ databases">
        <title>Epilithonimonas lactis LMG 22401 Genome.</title>
        <authorList>
            <person name="Pipes S.E."/>
            <person name="Stropko S.J."/>
        </authorList>
    </citation>
    <scope>NUCLEOTIDE SEQUENCE [LARGE SCALE GENOMIC DNA]</scope>
    <source>
        <strain evidence="2 3">LMG 24401</strain>
    </source>
</reference>
<dbReference type="Proteomes" id="UP000028623">
    <property type="component" value="Unassembled WGS sequence"/>
</dbReference>